<dbReference type="EMBL" id="JAINVV010000004">
    <property type="protein sequence ID" value="MBY8822822.1"/>
    <property type="molecule type" value="Genomic_DNA"/>
</dbReference>
<name>A0ABS7PNC7_9SPHN</name>
<proteinExistence type="predicted"/>
<keyword evidence="2" id="KW-1185">Reference proteome</keyword>
<dbReference type="Proteomes" id="UP000706039">
    <property type="component" value="Unassembled WGS sequence"/>
</dbReference>
<evidence type="ECO:0000313" key="2">
    <source>
        <dbReference type="Proteomes" id="UP000706039"/>
    </source>
</evidence>
<dbReference type="InterPro" id="IPR011057">
    <property type="entry name" value="Mss4-like_sf"/>
</dbReference>
<protein>
    <recommendedName>
        <fullName evidence="3">CENP-V/GFA domain-containing protein</fullName>
    </recommendedName>
</protein>
<sequence length="162" mass="18159">MTFETAGSPIMSVICHCTSCRTAGHRIEERPGAPAVLDAIGGTTFLLYRKDRLRCTRGGEKLETLRLKPDSPTRRLVARCCNAPMALEFSKGHWLSMYRDRFPDHAQPPEMRVMTADQPDNIPLPDDVPAYARHSGRFMWRLLGAWIAMGLRVPRVPGLEAA</sequence>
<comment type="caution">
    <text evidence="1">The sequence shown here is derived from an EMBL/GenBank/DDBJ whole genome shotgun (WGS) entry which is preliminary data.</text>
</comment>
<evidence type="ECO:0000313" key="1">
    <source>
        <dbReference type="EMBL" id="MBY8822822.1"/>
    </source>
</evidence>
<dbReference type="Gene3D" id="3.90.1590.10">
    <property type="entry name" value="glutathione-dependent formaldehyde- activating enzyme (gfa)"/>
    <property type="match status" value="1"/>
</dbReference>
<gene>
    <name evidence="1" type="ORF">K7G82_10995</name>
</gene>
<accession>A0ABS7PNC7</accession>
<organism evidence="1 2">
    <name type="scientific">Sphingomonas colocasiae</name>
    <dbReference type="NCBI Taxonomy" id="1848973"/>
    <lineage>
        <taxon>Bacteria</taxon>
        <taxon>Pseudomonadati</taxon>
        <taxon>Pseudomonadota</taxon>
        <taxon>Alphaproteobacteria</taxon>
        <taxon>Sphingomonadales</taxon>
        <taxon>Sphingomonadaceae</taxon>
        <taxon>Sphingomonas</taxon>
    </lineage>
</organism>
<dbReference type="SUPFAM" id="SSF51316">
    <property type="entry name" value="Mss4-like"/>
    <property type="match status" value="1"/>
</dbReference>
<evidence type="ECO:0008006" key="3">
    <source>
        <dbReference type="Google" id="ProtNLM"/>
    </source>
</evidence>
<reference evidence="1 2" key="1">
    <citation type="submission" date="2021-08" db="EMBL/GenBank/DDBJ databases">
        <authorList>
            <person name="Tuo L."/>
        </authorList>
    </citation>
    <scope>NUCLEOTIDE SEQUENCE [LARGE SCALE GENOMIC DNA]</scope>
    <source>
        <strain evidence="1 2">JCM 31229</strain>
    </source>
</reference>